<evidence type="ECO:0000259" key="6">
    <source>
        <dbReference type="Pfam" id="PF04932"/>
    </source>
</evidence>
<reference evidence="7 8" key="1">
    <citation type="submission" date="2016-10" db="EMBL/GenBank/DDBJ databases">
        <authorList>
            <person name="de Groot N.N."/>
        </authorList>
    </citation>
    <scope>NUCLEOTIDE SEQUENCE [LARGE SCALE GENOMIC DNA]</scope>
    <source>
        <strain evidence="7 8">JCM 21544</strain>
    </source>
</reference>
<feature type="transmembrane region" description="Helical" evidence="5">
    <location>
        <begin position="97"/>
        <end position="115"/>
    </location>
</feature>
<evidence type="ECO:0000256" key="5">
    <source>
        <dbReference type="SAM" id="Phobius"/>
    </source>
</evidence>
<keyword evidence="8" id="KW-1185">Reference proteome</keyword>
<dbReference type="STRING" id="137658.SAMN05216186_10495"/>
<feature type="domain" description="O-antigen ligase-related" evidence="6">
    <location>
        <begin position="209"/>
        <end position="336"/>
    </location>
</feature>
<feature type="transmembrane region" description="Helical" evidence="5">
    <location>
        <begin position="246"/>
        <end position="264"/>
    </location>
</feature>
<feature type="transmembrane region" description="Helical" evidence="5">
    <location>
        <begin position="357"/>
        <end position="377"/>
    </location>
</feature>
<organism evidence="7 8">
    <name type="scientific">Pseudomonas indica</name>
    <dbReference type="NCBI Taxonomy" id="137658"/>
    <lineage>
        <taxon>Bacteria</taxon>
        <taxon>Pseudomonadati</taxon>
        <taxon>Pseudomonadota</taxon>
        <taxon>Gammaproteobacteria</taxon>
        <taxon>Pseudomonadales</taxon>
        <taxon>Pseudomonadaceae</taxon>
        <taxon>Pseudomonas</taxon>
    </lineage>
</organism>
<feature type="transmembrane region" description="Helical" evidence="5">
    <location>
        <begin position="200"/>
        <end position="219"/>
    </location>
</feature>
<dbReference type="GO" id="GO:0016020">
    <property type="term" value="C:membrane"/>
    <property type="evidence" value="ECO:0007669"/>
    <property type="project" value="UniProtKB-SubCell"/>
</dbReference>
<dbReference type="PANTHER" id="PTHR37422:SF13">
    <property type="entry name" value="LIPOPOLYSACCHARIDE BIOSYNTHESIS PROTEIN PA4999-RELATED"/>
    <property type="match status" value="1"/>
</dbReference>
<feature type="transmembrane region" description="Helical" evidence="5">
    <location>
        <begin position="225"/>
        <end position="241"/>
    </location>
</feature>
<evidence type="ECO:0000256" key="2">
    <source>
        <dbReference type="ARBA" id="ARBA00022692"/>
    </source>
</evidence>
<feature type="transmembrane region" description="Helical" evidence="5">
    <location>
        <begin position="124"/>
        <end position="144"/>
    </location>
</feature>
<dbReference type="GO" id="GO:0016874">
    <property type="term" value="F:ligase activity"/>
    <property type="evidence" value="ECO:0007669"/>
    <property type="project" value="UniProtKB-KW"/>
</dbReference>
<evidence type="ECO:0000256" key="1">
    <source>
        <dbReference type="ARBA" id="ARBA00004141"/>
    </source>
</evidence>
<feature type="transmembrane region" description="Helical" evidence="5">
    <location>
        <begin position="176"/>
        <end position="193"/>
    </location>
</feature>
<accession>A0A1G8YUQ2</accession>
<protein>
    <submittedName>
        <fullName evidence="7">O-antigen ligase</fullName>
    </submittedName>
</protein>
<dbReference type="InterPro" id="IPR051533">
    <property type="entry name" value="WaaL-like"/>
</dbReference>
<sequence length="413" mass="46967">MNGIRIDQPSGMVRVLLVVLGVGVFAQLCGLLFNNDGSRYATQLYLGLFLPALLLLVGLRLAPTFWRQIPAITFLILIGWVLLATQFEGSRDELGRTFKIVTLIALYLFAVGSLVRSERYFHTVLLVAVAVAALFAWLTLYYQFGILDKPMDYSQFRWKRLRELGWEGYADLRHPIVAGLYYGTFAVMLTFIFARFKLRLWQLALVAFAMLGLVAYVFFTFSRGAWFAMGAGGFVLLVIFNSRKTWSVIGTVAVLLLAGAYLFWPEIQAERQIGVNGRDLIWAEWLRRFPEFWLSGAGSGAEFKFRFPSGFTVFHSHSLYLQLWYEYGLPGVILFALFIGSLFWKGWKCRAQPIAKLGVALLVFAMVAMVSDIYAIFLRPNPYWVVFWFPVGILLGVRPKDDEAELNESLVIR</sequence>
<keyword evidence="2 5" id="KW-0812">Transmembrane</keyword>
<evidence type="ECO:0000256" key="3">
    <source>
        <dbReference type="ARBA" id="ARBA00022989"/>
    </source>
</evidence>
<comment type="subcellular location">
    <subcellularLocation>
        <location evidence="1">Membrane</location>
        <topology evidence="1">Multi-pass membrane protein</topology>
    </subcellularLocation>
</comment>
<feature type="transmembrane region" description="Helical" evidence="5">
    <location>
        <begin position="12"/>
        <end position="33"/>
    </location>
</feature>
<evidence type="ECO:0000313" key="8">
    <source>
        <dbReference type="Proteomes" id="UP000198706"/>
    </source>
</evidence>
<evidence type="ECO:0000256" key="4">
    <source>
        <dbReference type="ARBA" id="ARBA00023136"/>
    </source>
</evidence>
<name>A0A1G8YUQ2_9PSED</name>
<feature type="transmembrane region" description="Helical" evidence="5">
    <location>
        <begin position="69"/>
        <end position="85"/>
    </location>
</feature>
<feature type="transmembrane region" description="Helical" evidence="5">
    <location>
        <begin position="45"/>
        <end position="62"/>
    </location>
</feature>
<dbReference type="PANTHER" id="PTHR37422">
    <property type="entry name" value="TEICHURONIC ACID BIOSYNTHESIS PROTEIN TUAE"/>
    <property type="match status" value="1"/>
</dbReference>
<gene>
    <name evidence="7" type="ORF">SAMN05216186_10495</name>
</gene>
<dbReference type="EMBL" id="FNFD01000004">
    <property type="protein sequence ID" value="SDK05785.1"/>
    <property type="molecule type" value="Genomic_DNA"/>
</dbReference>
<feature type="transmembrane region" description="Helical" evidence="5">
    <location>
        <begin position="327"/>
        <end position="345"/>
    </location>
</feature>
<dbReference type="Proteomes" id="UP000198706">
    <property type="component" value="Unassembled WGS sequence"/>
</dbReference>
<dbReference type="Pfam" id="PF04932">
    <property type="entry name" value="Wzy_C"/>
    <property type="match status" value="1"/>
</dbReference>
<dbReference type="AlphaFoldDB" id="A0A1G8YUQ2"/>
<keyword evidence="4 5" id="KW-0472">Membrane</keyword>
<proteinExistence type="predicted"/>
<evidence type="ECO:0000313" key="7">
    <source>
        <dbReference type="EMBL" id="SDK05785.1"/>
    </source>
</evidence>
<keyword evidence="7" id="KW-0436">Ligase</keyword>
<dbReference type="InterPro" id="IPR007016">
    <property type="entry name" value="O-antigen_ligase-rel_domated"/>
</dbReference>
<keyword evidence="3 5" id="KW-1133">Transmembrane helix</keyword>